<evidence type="ECO:0000256" key="1">
    <source>
        <dbReference type="SAM" id="SignalP"/>
    </source>
</evidence>
<reference evidence="2 3" key="1">
    <citation type="submission" date="2019-02" db="EMBL/GenBank/DDBJ databases">
        <title>Deep-cultivation of Planctomycetes and their phenomic and genomic characterization uncovers novel biology.</title>
        <authorList>
            <person name="Wiegand S."/>
            <person name="Jogler M."/>
            <person name="Boedeker C."/>
            <person name="Pinto D."/>
            <person name="Vollmers J."/>
            <person name="Rivas-Marin E."/>
            <person name="Kohn T."/>
            <person name="Peeters S.H."/>
            <person name="Heuer A."/>
            <person name="Rast P."/>
            <person name="Oberbeckmann S."/>
            <person name="Bunk B."/>
            <person name="Jeske O."/>
            <person name="Meyerdierks A."/>
            <person name="Storesund J.E."/>
            <person name="Kallscheuer N."/>
            <person name="Luecker S."/>
            <person name="Lage O.M."/>
            <person name="Pohl T."/>
            <person name="Merkel B.J."/>
            <person name="Hornburger P."/>
            <person name="Mueller R.-W."/>
            <person name="Bruemmer F."/>
            <person name="Labrenz M."/>
            <person name="Spormann A.M."/>
            <person name="Op Den Camp H."/>
            <person name="Overmann J."/>
            <person name="Amann R."/>
            <person name="Jetten M.S.M."/>
            <person name="Mascher T."/>
            <person name="Medema M.H."/>
            <person name="Devos D.P."/>
            <person name="Kaster A.-K."/>
            <person name="Ovreas L."/>
            <person name="Rohde M."/>
            <person name="Galperin M.Y."/>
            <person name="Jogler C."/>
        </authorList>
    </citation>
    <scope>NUCLEOTIDE SEQUENCE [LARGE SCALE GENOMIC DNA]</scope>
    <source>
        <strain evidence="2 3">KOR34</strain>
    </source>
</reference>
<dbReference type="EMBL" id="SIHJ01000002">
    <property type="protein sequence ID" value="TWT33621.1"/>
    <property type="molecule type" value="Genomic_DNA"/>
</dbReference>
<sequence length="210" mass="23279" precursor="true">MRRRLLQMLCISLTTACAPSAQASGYEAAPSEVELTIGRTKHVLVEGVSSNIQVNGRSVPVKVELQPAQRLHVDNFSFSYPTGFTVLNSASEGAPTSASWMLKGRTCQITIHRKAKGTTLNFLADHMAEFYEGLPEVSDLSRNTTRMTIGRKSVSGVRFLMKTRREGVSFQDYFQLPTPSSQYNYFLVIHAKPGDQSEQQARTMIGSTLR</sequence>
<dbReference type="OrthoDB" id="9833382at2"/>
<accession>A0A5C5V5N4</accession>
<proteinExistence type="predicted"/>
<gene>
    <name evidence="2" type="ORF">KOR34_34540</name>
</gene>
<feature type="chain" id="PRO_5023151137" evidence="1">
    <location>
        <begin position="24"/>
        <end position="210"/>
    </location>
</feature>
<name>A0A5C5V5N4_9BACT</name>
<evidence type="ECO:0000313" key="2">
    <source>
        <dbReference type="EMBL" id="TWT33621.1"/>
    </source>
</evidence>
<comment type="caution">
    <text evidence="2">The sequence shown here is derived from an EMBL/GenBank/DDBJ whole genome shotgun (WGS) entry which is preliminary data.</text>
</comment>
<keyword evidence="1" id="KW-0732">Signal</keyword>
<organism evidence="2 3">
    <name type="scientific">Posidoniimonas corsicana</name>
    <dbReference type="NCBI Taxonomy" id="1938618"/>
    <lineage>
        <taxon>Bacteria</taxon>
        <taxon>Pseudomonadati</taxon>
        <taxon>Planctomycetota</taxon>
        <taxon>Planctomycetia</taxon>
        <taxon>Pirellulales</taxon>
        <taxon>Lacipirellulaceae</taxon>
        <taxon>Posidoniimonas</taxon>
    </lineage>
</organism>
<protein>
    <submittedName>
        <fullName evidence="2">Uncharacterized protein</fullName>
    </submittedName>
</protein>
<dbReference type="RefSeq" id="WP_146566393.1">
    <property type="nucleotide sequence ID" value="NZ_SIHJ01000002.1"/>
</dbReference>
<dbReference type="PROSITE" id="PS51257">
    <property type="entry name" value="PROKAR_LIPOPROTEIN"/>
    <property type="match status" value="1"/>
</dbReference>
<feature type="signal peptide" evidence="1">
    <location>
        <begin position="1"/>
        <end position="23"/>
    </location>
</feature>
<dbReference type="Proteomes" id="UP000316714">
    <property type="component" value="Unassembled WGS sequence"/>
</dbReference>
<keyword evidence="3" id="KW-1185">Reference proteome</keyword>
<dbReference type="AlphaFoldDB" id="A0A5C5V5N4"/>
<evidence type="ECO:0000313" key="3">
    <source>
        <dbReference type="Proteomes" id="UP000316714"/>
    </source>
</evidence>